<reference evidence="2 3" key="1">
    <citation type="submission" date="2023-02" db="EMBL/GenBank/DDBJ databases">
        <title>Devosia algicola sp. nov., isolated from the phycosphere of marine algae.</title>
        <authorList>
            <person name="Kim J.M."/>
            <person name="Lee J.K."/>
            <person name="Choi B.J."/>
            <person name="Bayburt H."/>
            <person name="Jeon C.O."/>
        </authorList>
    </citation>
    <scope>NUCLEOTIDE SEQUENCE [LARGE SCALE GENOMIC DNA]</scope>
    <source>
        <strain evidence="2 3">G20-9</strain>
    </source>
</reference>
<dbReference type="RefSeq" id="WP_282218116.1">
    <property type="nucleotide sequence ID" value="NZ_CP118246.1"/>
</dbReference>
<name>A0ABY7YK97_9HYPH</name>
<dbReference type="Proteomes" id="UP001220530">
    <property type="component" value="Chromosome"/>
</dbReference>
<evidence type="ECO:0000313" key="3">
    <source>
        <dbReference type="Proteomes" id="UP001220530"/>
    </source>
</evidence>
<protein>
    <recommendedName>
        <fullName evidence="1">N-acyl amino acid synthase FeeM catalytic core domain-containing protein</fullName>
    </recommendedName>
</protein>
<organism evidence="2 3">
    <name type="scientific">Devosia algicola</name>
    <dbReference type="NCBI Taxonomy" id="3026418"/>
    <lineage>
        <taxon>Bacteria</taxon>
        <taxon>Pseudomonadati</taxon>
        <taxon>Pseudomonadota</taxon>
        <taxon>Alphaproteobacteria</taxon>
        <taxon>Hyphomicrobiales</taxon>
        <taxon>Devosiaceae</taxon>
        <taxon>Devosia</taxon>
    </lineage>
</organism>
<dbReference type="Pfam" id="PF21926">
    <property type="entry name" value="FeeM"/>
    <property type="match status" value="1"/>
</dbReference>
<dbReference type="InterPro" id="IPR016181">
    <property type="entry name" value="Acyl_CoA_acyltransferase"/>
</dbReference>
<gene>
    <name evidence="2" type="ORF">PSQ19_13240</name>
</gene>
<dbReference type="Gene3D" id="3.40.630.30">
    <property type="match status" value="1"/>
</dbReference>
<proteinExistence type="predicted"/>
<keyword evidence="3" id="KW-1185">Reference proteome</keyword>
<dbReference type="InterPro" id="IPR054597">
    <property type="entry name" value="FeeM_cat"/>
</dbReference>
<dbReference type="SUPFAM" id="SSF55729">
    <property type="entry name" value="Acyl-CoA N-acyltransferases (Nat)"/>
    <property type="match status" value="1"/>
</dbReference>
<sequence>MRTATQLPADGISRFAGTLIDLLDRVEYRRVSIENEFDPVYRLRYEAYRREEFIPSNMQSITRDEYDLADNCYCFGVYIDDELVRLNPVPSCYADQSDIAGAVGMA</sequence>
<feature type="domain" description="N-acyl amino acid synthase FeeM catalytic core" evidence="1">
    <location>
        <begin position="40"/>
        <end position="84"/>
    </location>
</feature>
<dbReference type="EMBL" id="CP118246">
    <property type="protein sequence ID" value="WDR01706.1"/>
    <property type="molecule type" value="Genomic_DNA"/>
</dbReference>
<evidence type="ECO:0000313" key="2">
    <source>
        <dbReference type="EMBL" id="WDR01706.1"/>
    </source>
</evidence>
<accession>A0ABY7YK97</accession>
<evidence type="ECO:0000259" key="1">
    <source>
        <dbReference type="Pfam" id="PF21926"/>
    </source>
</evidence>